<evidence type="ECO:0000259" key="2">
    <source>
        <dbReference type="Pfam" id="PF02371"/>
    </source>
</evidence>
<keyword evidence="4" id="KW-1185">Reference proteome</keyword>
<gene>
    <name evidence="3" type="ORF">Cva_01742</name>
</gene>
<reference evidence="3 4" key="1">
    <citation type="submission" date="2015-03" db="EMBL/GenBank/DDBJ databases">
        <title>Caedibacter varicaedens, whole genome shotgun sequence.</title>
        <authorList>
            <person name="Suzuki H."/>
            <person name="Dapper A.L."/>
            <person name="Gibson A.K."/>
            <person name="Jackson C."/>
            <person name="Lee H."/>
            <person name="Pejaver V.R."/>
            <person name="Doak T."/>
            <person name="Lynch M."/>
        </authorList>
    </citation>
    <scope>NUCLEOTIDE SEQUENCE [LARGE SCALE GENOMIC DNA]</scope>
</reference>
<protein>
    <submittedName>
        <fullName evidence="3">Transposase IS116/IS110/IS902 family protein</fullName>
    </submittedName>
</protein>
<comment type="caution">
    <text evidence="3">The sequence shown here is derived from an EMBL/GenBank/DDBJ whole genome shotgun (WGS) entry which is preliminary data.</text>
</comment>
<dbReference type="Pfam" id="PF02371">
    <property type="entry name" value="Transposase_20"/>
    <property type="match status" value="1"/>
</dbReference>
<dbReference type="EMBL" id="BBVC01000126">
    <property type="protein sequence ID" value="GAO99067.1"/>
    <property type="molecule type" value="Genomic_DNA"/>
</dbReference>
<feature type="coiled-coil region" evidence="1">
    <location>
        <begin position="5"/>
        <end position="32"/>
    </location>
</feature>
<evidence type="ECO:0000313" key="3">
    <source>
        <dbReference type="EMBL" id="GAO99067.1"/>
    </source>
</evidence>
<dbReference type="GO" id="GO:0003677">
    <property type="term" value="F:DNA binding"/>
    <property type="evidence" value="ECO:0007669"/>
    <property type="project" value="InterPro"/>
</dbReference>
<sequence length="164" mass="18822">MFPRILEIKKNLQLLKDKLKKIEKHIHNLIQTTQRFKQIEDILVTVPGIGNRSITGLLCYLPELGKVTRKQITALCGLALYVCDSGQMRGKARTKKGRAHIKEILYMPMLTSIRINPIISRFYQHLRSRGKPAKVALIACMRKLLTILNFLVKNKVSWKACVTK</sequence>
<feature type="domain" description="Transposase IS116/IS110/IS902 C-terminal" evidence="2">
    <location>
        <begin position="41"/>
        <end position="124"/>
    </location>
</feature>
<dbReference type="AlphaFoldDB" id="A0A0K8MF17"/>
<dbReference type="InterPro" id="IPR047650">
    <property type="entry name" value="Transpos_IS110"/>
</dbReference>
<dbReference type="PANTHER" id="PTHR33055:SF13">
    <property type="entry name" value="TRANSPOSASE"/>
    <property type="match status" value="1"/>
</dbReference>
<evidence type="ECO:0000313" key="4">
    <source>
        <dbReference type="Proteomes" id="UP000036771"/>
    </source>
</evidence>
<accession>A0A0K8MF17</accession>
<name>A0A0K8MF17_9PROT</name>
<evidence type="ECO:0000256" key="1">
    <source>
        <dbReference type="SAM" id="Coils"/>
    </source>
</evidence>
<dbReference type="Proteomes" id="UP000036771">
    <property type="component" value="Unassembled WGS sequence"/>
</dbReference>
<dbReference type="GO" id="GO:0006313">
    <property type="term" value="P:DNA transposition"/>
    <property type="evidence" value="ECO:0007669"/>
    <property type="project" value="InterPro"/>
</dbReference>
<dbReference type="GO" id="GO:0004803">
    <property type="term" value="F:transposase activity"/>
    <property type="evidence" value="ECO:0007669"/>
    <property type="project" value="InterPro"/>
</dbReference>
<proteinExistence type="predicted"/>
<dbReference type="OrthoDB" id="8261795at2"/>
<keyword evidence="1" id="KW-0175">Coiled coil</keyword>
<dbReference type="PANTHER" id="PTHR33055">
    <property type="entry name" value="TRANSPOSASE FOR INSERTION SEQUENCE ELEMENT IS1111A"/>
    <property type="match status" value="1"/>
</dbReference>
<organism evidence="3 4">
    <name type="scientific">Caedimonas varicaedens</name>
    <dbReference type="NCBI Taxonomy" id="1629334"/>
    <lineage>
        <taxon>Bacteria</taxon>
        <taxon>Pseudomonadati</taxon>
        <taxon>Pseudomonadota</taxon>
        <taxon>Alphaproteobacteria</taxon>
        <taxon>Holosporales</taxon>
        <taxon>Caedimonadaceae</taxon>
        <taxon>Caedimonas</taxon>
    </lineage>
</organism>
<dbReference type="InterPro" id="IPR003346">
    <property type="entry name" value="Transposase_20"/>
</dbReference>